<evidence type="ECO:0000313" key="2">
    <source>
        <dbReference type="Proteomes" id="UP000018554"/>
    </source>
</evidence>
<accession>V7ICA9</accession>
<keyword evidence="2" id="KW-1185">Reference proteome</keyword>
<gene>
    <name evidence="1" type="ORF">HMPREF1177_01757</name>
</gene>
<protein>
    <submittedName>
        <fullName evidence="1">Uncharacterized protein</fullName>
    </submittedName>
</protein>
<comment type="caution">
    <text evidence="1">The sequence shown here is derived from an EMBL/GenBank/DDBJ whole genome shotgun (WGS) entry which is preliminary data.</text>
</comment>
<organism evidence="1 2">
    <name type="scientific">Eikenella corrodens CC92I</name>
    <dbReference type="NCBI Taxonomy" id="1073362"/>
    <lineage>
        <taxon>Bacteria</taxon>
        <taxon>Pseudomonadati</taxon>
        <taxon>Pseudomonadota</taxon>
        <taxon>Betaproteobacteria</taxon>
        <taxon>Neisseriales</taxon>
        <taxon>Neisseriaceae</taxon>
        <taxon>Eikenella</taxon>
    </lineage>
</organism>
<dbReference type="AlphaFoldDB" id="V7ICA9"/>
<evidence type="ECO:0000313" key="1">
    <source>
        <dbReference type="EMBL" id="ETA82931.1"/>
    </source>
</evidence>
<dbReference type="Proteomes" id="UP000018554">
    <property type="component" value="Unassembled WGS sequence"/>
</dbReference>
<dbReference type="EMBL" id="AZGQ01000011">
    <property type="protein sequence ID" value="ETA82931.1"/>
    <property type="molecule type" value="Genomic_DNA"/>
</dbReference>
<sequence length="150" mass="16877">MTFEQTDTLIDSYFGEKISEYELLYTVEAACQEQTGGSVSFLKAYFADGIERRDAGRIECALVLAGLLGKDRQLLGLYESLLLADWHHTTKISLHRWKQRATPPTYPSCSRPSASSFPIWHTTAIIPFTGSCSTPSANWHRSNSRKSTKR</sequence>
<proteinExistence type="predicted"/>
<dbReference type="HOGENOM" id="CLU_1737669_0_0_4"/>
<dbReference type="RefSeq" id="WP_023887740.1">
    <property type="nucleotide sequence ID" value="NZ_KI635564.1"/>
</dbReference>
<name>V7ICA9_EIKCO</name>
<reference evidence="1 2" key="1">
    <citation type="submission" date="2013-11" db="EMBL/GenBank/DDBJ databases">
        <title>The Genome Sequence of Eikenella corrodens CC92I.</title>
        <authorList>
            <consortium name="The Broad Institute Genomics Platform"/>
            <person name="Earl A."/>
            <person name="Allen-Vercoe E."/>
            <person name="Daigneault M."/>
            <person name="Young S.K."/>
            <person name="Zeng Q."/>
            <person name="Gargeya S."/>
            <person name="Fitzgerald M."/>
            <person name="Abouelleil A."/>
            <person name="Alvarado L."/>
            <person name="Chapman S.B."/>
            <person name="Gainer-Dewar J."/>
            <person name="Goldberg J."/>
            <person name="Griggs A."/>
            <person name="Gujja S."/>
            <person name="Hansen M."/>
            <person name="Howarth C."/>
            <person name="Imamovic A."/>
            <person name="Ireland A."/>
            <person name="Larimer J."/>
            <person name="McCowan C."/>
            <person name="Murphy C."/>
            <person name="Pearson M."/>
            <person name="Poon T.W."/>
            <person name="Priest M."/>
            <person name="Roberts A."/>
            <person name="Saif S."/>
            <person name="Shea T."/>
            <person name="Sykes S."/>
            <person name="Wortman J."/>
            <person name="Nusbaum C."/>
            <person name="Birren B."/>
        </authorList>
    </citation>
    <scope>NUCLEOTIDE SEQUENCE [LARGE SCALE GENOMIC DNA]</scope>
    <source>
        <strain evidence="1 2">CC92I</strain>
    </source>
</reference>